<protein>
    <submittedName>
        <fullName evidence="3">Endonuclease/exonuclease/phosphatase family protein</fullName>
    </submittedName>
</protein>
<dbReference type="EMBL" id="JBHTEC010000001">
    <property type="protein sequence ID" value="MFD0285256.1"/>
    <property type="molecule type" value="Genomic_DNA"/>
</dbReference>
<dbReference type="Proteomes" id="UP001596957">
    <property type="component" value="Unassembled WGS sequence"/>
</dbReference>
<dbReference type="Pfam" id="PF03372">
    <property type="entry name" value="Exo_endo_phos"/>
    <property type="match status" value="1"/>
</dbReference>
<dbReference type="PANTHER" id="PTHR42834">
    <property type="entry name" value="ENDONUCLEASE/EXONUCLEASE/PHOSPHATASE FAMILY PROTEIN (AFU_ORTHOLOGUE AFUA_3G09210)"/>
    <property type="match status" value="1"/>
</dbReference>
<dbReference type="InterPro" id="IPR005135">
    <property type="entry name" value="Endo/exonuclease/phosphatase"/>
</dbReference>
<keyword evidence="3" id="KW-0540">Nuclease</keyword>
<reference evidence="4" key="1">
    <citation type="journal article" date="2019" name="Int. J. Syst. Evol. Microbiol.">
        <title>The Global Catalogue of Microorganisms (GCM) 10K type strain sequencing project: providing services to taxonomists for standard genome sequencing and annotation.</title>
        <authorList>
            <consortium name="The Broad Institute Genomics Platform"/>
            <consortium name="The Broad Institute Genome Sequencing Center for Infectious Disease"/>
            <person name="Wu L."/>
            <person name="Ma J."/>
        </authorList>
    </citation>
    <scope>NUCLEOTIDE SEQUENCE [LARGE SCALE GENOMIC DNA]</scope>
    <source>
        <strain evidence="4">CGMCC 4.7198</strain>
    </source>
</reference>
<accession>A0ABW2VL81</accession>
<keyword evidence="3" id="KW-0255">Endonuclease</keyword>
<evidence type="ECO:0000259" key="2">
    <source>
        <dbReference type="Pfam" id="PF03372"/>
    </source>
</evidence>
<feature type="domain" description="Endonuclease/exonuclease/phosphatase" evidence="2">
    <location>
        <begin position="4"/>
        <end position="308"/>
    </location>
</feature>
<keyword evidence="4" id="KW-1185">Reference proteome</keyword>
<evidence type="ECO:0000313" key="4">
    <source>
        <dbReference type="Proteomes" id="UP001596957"/>
    </source>
</evidence>
<name>A0ABW2VL81_9ACTN</name>
<comment type="caution">
    <text evidence="3">The sequence shown here is derived from an EMBL/GenBank/DDBJ whole genome shotgun (WGS) entry which is preliminary data.</text>
</comment>
<evidence type="ECO:0000256" key="1">
    <source>
        <dbReference type="SAM" id="MobiDB-lite"/>
    </source>
</evidence>
<dbReference type="RefSeq" id="WP_381256231.1">
    <property type="nucleotide sequence ID" value="NZ_JBHTBI010000015.1"/>
</dbReference>
<dbReference type="GO" id="GO:0004519">
    <property type="term" value="F:endonuclease activity"/>
    <property type="evidence" value="ECO:0007669"/>
    <property type="project" value="UniProtKB-KW"/>
</dbReference>
<gene>
    <name evidence="3" type="ORF">ACFQZP_26955</name>
</gene>
<feature type="region of interest" description="Disordered" evidence="1">
    <location>
        <begin position="283"/>
        <end position="309"/>
    </location>
</feature>
<keyword evidence="3" id="KW-0378">Hydrolase</keyword>
<evidence type="ECO:0000313" key="3">
    <source>
        <dbReference type="EMBL" id="MFD0285256.1"/>
    </source>
</evidence>
<dbReference type="PANTHER" id="PTHR42834:SF1">
    <property type="entry name" value="ENDONUCLEASE_EXONUCLEASE_PHOSPHATASE FAMILY PROTEIN (AFU_ORTHOLOGUE AFUA_3G09210)"/>
    <property type="match status" value="1"/>
</dbReference>
<dbReference type="InterPro" id="IPR036691">
    <property type="entry name" value="Endo/exonu/phosph_ase_sf"/>
</dbReference>
<proteinExistence type="predicted"/>
<sequence>MLLGTWNLENLYRPGGPFGPKDKAAYETKLAALAAVITELDPTLLGVQEVGDPDALADLAGMLDGDWQVTLSGHPDDRGIRVGFLSRVVPQVLADTNAFPEPLRPVQADDRGATVSHTGRGFLAVEITTRALSLRVAVCHLKSKLLSYPGGRFQPRDEGERARYGAYALYRRTAEATALRALADELLAGEGRTRDVAVLGDLNDEVQAATTQILLGPPGSEIGTPGYDHADAGDAMRLWDVAPLIPADQRYSRVNSGRHELIDHILVSHQLVRRVTAAGTGLPGEQQLRLPSVGADPGERRGVAGSDHAPVWVRVQP</sequence>
<organism evidence="3 4">
    <name type="scientific">Streptomyces lutosisoli</name>
    <dbReference type="NCBI Taxonomy" id="2665721"/>
    <lineage>
        <taxon>Bacteria</taxon>
        <taxon>Bacillati</taxon>
        <taxon>Actinomycetota</taxon>
        <taxon>Actinomycetes</taxon>
        <taxon>Kitasatosporales</taxon>
        <taxon>Streptomycetaceae</taxon>
        <taxon>Streptomyces</taxon>
    </lineage>
</organism>
<dbReference type="SUPFAM" id="SSF56219">
    <property type="entry name" value="DNase I-like"/>
    <property type="match status" value="1"/>
</dbReference>
<dbReference type="Gene3D" id="3.60.10.10">
    <property type="entry name" value="Endonuclease/exonuclease/phosphatase"/>
    <property type="match status" value="1"/>
</dbReference>